<dbReference type="AlphaFoldDB" id="A0A1F5H066"/>
<accession>A0A1F5H066</accession>
<name>A0A1F5H066_9BACT</name>
<dbReference type="EMBL" id="MFBO01000031">
    <property type="protein sequence ID" value="OGD97465.1"/>
    <property type="molecule type" value="Genomic_DNA"/>
</dbReference>
<protein>
    <submittedName>
        <fullName evidence="1">Uncharacterized protein</fullName>
    </submittedName>
</protein>
<dbReference type="Proteomes" id="UP000176740">
    <property type="component" value="Unassembled WGS sequence"/>
</dbReference>
<gene>
    <name evidence="1" type="ORF">A3A49_00630</name>
</gene>
<evidence type="ECO:0000313" key="2">
    <source>
        <dbReference type="Proteomes" id="UP000176740"/>
    </source>
</evidence>
<sequence>MPIYQVQVLEAVAMVAAMGAINKEKNSMTQERLAGENSEKFDNLWIFGSLEHEHLEPHENITRQKVIDYLRKTLALKEVILKLKEIDVAGVIDEFMKPQNVNGELMFNHIDYDQYIFFLGRLEPSINNPNFSPPQTVLPDFKELYEWKLKNWQSSTEDIYPPYPYYSQEELNFASIPQNIRAIVKNAWWGYRWHERGGKCLHGYQIFVDKCFDLKLSRNGEDQTIFIASTQPKYKHEVVSKKTKFRKTFLGLEIPGTENAEAIIQVESPLLVCVQSRSFDKQALVNLISIAYENPVTKYKEYPPFVQEDTPGGGAQSCGFCGYGCGYGCH</sequence>
<reference evidence="1 2" key="1">
    <citation type="journal article" date="2016" name="Nat. Commun.">
        <title>Thousands of microbial genomes shed light on interconnected biogeochemical processes in an aquifer system.</title>
        <authorList>
            <person name="Anantharaman K."/>
            <person name="Brown C.T."/>
            <person name="Hug L.A."/>
            <person name="Sharon I."/>
            <person name="Castelle C.J."/>
            <person name="Probst A.J."/>
            <person name="Thomas B.C."/>
            <person name="Singh A."/>
            <person name="Wilkins M.J."/>
            <person name="Karaoz U."/>
            <person name="Brodie E.L."/>
            <person name="Williams K.H."/>
            <person name="Hubbard S.S."/>
            <person name="Banfield J.F."/>
        </authorList>
    </citation>
    <scope>NUCLEOTIDE SEQUENCE [LARGE SCALE GENOMIC DNA]</scope>
</reference>
<proteinExistence type="predicted"/>
<comment type="caution">
    <text evidence="1">The sequence shown here is derived from an EMBL/GenBank/DDBJ whole genome shotgun (WGS) entry which is preliminary data.</text>
</comment>
<organism evidence="1 2">
    <name type="scientific">Candidatus Curtissbacteria bacterium RIFCSPLOWO2_01_FULL_38_11b</name>
    <dbReference type="NCBI Taxonomy" id="1797725"/>
    <lineage>
        <taxon>Bacteria</taxon>
        <taxon>Candidatus Curtissiibacteriota</taxon>
    </lineage>
</organism>
<evidence type="ECO:0000313" key="1">
    <source>
        <dbReference type="EMBL" id="OGD97465.1"/>
    </source>
</evidence>